<sequence>MVRVKRIAVAAAAFSVAALSTGPTLAKPLPIASPDEIETMAGTPAYRQCFWADGYRMCRTYYEADIKVDAAPSYGAYGAPGIYLDNTGFGRNLIDGAADR</sequence>
<evidence type="ECO:0008006" key="4">
    <source>
        <dbReference type="Google" id="ProtNLM"/>
    </source>
</evidence>
<name>A0A6I3KNK5_9HYPH</name>
<evidence type="ECO:0000313" key="2">
    <source>
        <dbReference type="EMBL" id="MTD95327.1"/>
    </source>
</evidence>
<reference evidence="2 3" key="1">
    <citation type="submission" date="2019-11" db="EMBL/GenBank/DDBJ databases">
        <title>Identification of a novel strain.</title>
        <authorList>
            <person name="Xu Q."/>
            <person name="Wang G."/>
        </authorList>
    </citation>
    <scope>NUCLEOTIDE SEQUENCE [LARGE SCALE GENOMIC DNA]</scope>
    <source>
        <strain evidence="3">xq</strain>
    </source>
</reference>
<feature type="signal peptide" evidence="1">
    <location>
        <begin position="1"/>
        <end position="26"/>
    </location>
</feature>
<evidence type="ECO:0000313" key="3">
    <source>
        <dbReference type="Proteomes" id="UP000440694"/>
    </source>
</evidence>
<comment type="caution">
    <text evidence="2">The sequence shown here is derived from an EMBL/GenBank/DDBJ whole genome shotgun (WGS) entry which is preliminary data.</text>
</comment>
<dbReference type="Proteomes" id="UP000440694">
    <property type="component" value="Unassembled WGS sequence"/>
</dbReference>
<dbReference type="EMBL" id="WMBQ01000002">
    <property type="protein sequence ID" value="MTD95327.1"/>
    <property type="molecule type" value="Genomic_DNA"/>
</dbReference>
<dbReference type="RefSeq" id="WP_154739883.1">
    <property type="nucleotide sequence ID" value="NZ_WMBQ01000002.1"/>
</dbReference>
<proteinExistence type="predicted"/>
<gene>
    <name evidence="2" type="ORF">GIW81_13390</name>
</gene>
<feature type="chain" id="PRO_5026073454" description="Porin" evidence="1">
    <location>
        <begin position="27"/>
        <end position="100"/>
    </location>
</feature>
<keyword evidence="1" id="KW-0732">Signal</keyword>
<dbReference type="AlphaFoldDB" id="A0A6I3KNK5"/>
<accession>A0A6I3KNK5</accession>
<keyword evidence="3" id="KW-1185">Reference proteome</keyword>
<evidence type="ECO:0000256" key="1">
    <source>
        <dbReference type="SAM" id="SignalP"/>
    </source>
</evidence>
<protein>
    <recommendedName>
        <fullName evidence="4">Porin</fullName>
    </recommendedName>
</protein>
<organism evidence="2 3">
    <name type="scientific">Hyphomicrobium album</name>
    <dbReference type="NCBI Taxonomy" id="2665159"/>
    <lineage>
        <taxon>Bacteria</taxon>
        <taxon>Pseudomonadati</taxon>
        <taxon>Pseudomonadota</taxon>
        <taxon>Alphaproteobacteria</taxon>
        <taxon>Hyphomicrobiales</taxon>
        <taxon>Hyphomicrobiaceae</taxon>
        <taxon>Hyphomicrobium</taxon>
    </lineage>
</organism>